<keyword evidence="4" id="KW-0694">RNA-binding</keyword>
<evidence type="ECO:0000256" key="2">
    <source>
        <dbReference type="ARBA" id="ARBA00006896"/>
    </source>
</evidence>
<dbReference type="EMBL" id="DYWV01000365">
    <property type="protein sequence ID" value="HJF41384.1"/>
    <property type="molecule type" value="Genomic_DNA"/>
</dbReference>
<evidence type="ECO:0000256" key="1">
    <source>
        <dbReference type="ARBA" id="ARBA00003640"/>
    </source>
</evidence>
<accession>A0A921GF62</accession>
<sequence>MDYNKKENYVKFPKINQPLHFEYVNYAELYLPGKLAYQYAKKFENIPNHQIRKILDTVKIALKQSDKDFENAKKQMFMLVAMSAYNAGRMPKKLKVLYYFLSNTINEQSIKSKKDIEAFDQFFTSVVAYHKLFDRNQDRGKFLC</sequence>
<dbReference type="AlphaFoldDB" id="A0A921GF62"/>
<reference evidence="7" key="1">
    <citation type="journal article" date="2021" name="PeerJ">
        <title>Extensive microbial diversity within the chicken gut microbiome revealed by metagenomics and culture.</title>
        <authorList>
            <person name="Gilroy R."/>
            <person name="Ravi A."/>
            <person name="Getino M."/>
            <person name="Pursley I."/>
            <person name="Horton D.L."/>
            <person name="Alikhan N.F."/>
            <person name="Baker D."/>
            <person name="Gharbi K."/>
            <person name="Hall N."/>
            <person name="Watson M."/>
            <person name="Adriaenssens E.M."/>
            <person name="Foster-Nyarko E."/>
            <person name="Jarju S."/>
            <person name="Secka A."/>
            <person name="Antonio M."/>
            <person name="Oren A."/>
            <person name="Chaudhuri R.R."/>
            <person name="La Ragione R."/>
            <person name="Hildebrand F."/>
            <person name="Pallen M.J."/>
        </authorList>
    </citation>
    <scope>NUCLEOTIDE SEQUENCE</scope>
    <source>
        <strain evidence="7">CHK193-16274</strain>
    </source>
</reference>
<dbReference type="Pfam" id="PF03750">
    <property type="entry name" value="Csm2_III-A"/>
    <property type="match status" value="1"/>
</dbReference>
<keyword evidence="5" id="KW-0051">Antiviral defense</keyword>
<evidence type="ECO:0000256" key="3">
    <source>
        <dbReference type="ARBA" id="ARBA00016118"/>
    </source>
</evidence>
<proteinExistence type="inferred from homology"/>
<evidence type="ECO:0000256" key="5">
    <source>
        <dbReference type="ARBA" id="ARBA00023118"/>
    </source>
</evidence>
<protein>
    <recommendedName>
        <fullName evidence="3">CRISPR system Cms protein Csm2</fullName>
    </recommendedName>
    <alternativeName>
        <fullName evidence="6">CRISPR type III A-associated protein Csm2</fullName>
    </alternativeName>
</protein>
<dbReference type="RefSeq" id="WP_162607184.1">
    <property type="nucleotide sequence ID" value="NZ_CAJKXS010000010.1"/>
</dbReference>
<comment type="caution">
    <text evidence="7">The sequence shown here is derived from an EMBL/GenBank/DDBJ whole genome shotgun (WGS) entry which is preliminary data.</text>
</comment>
<comment type="function">
    <text evidence="1">This subunit may be involved in monitoring complementarity of crRNA and target RNA.</text>
</comment>
<name>A0A921GF62_9FIRM</name>
<evidence type="ECO:0000256" key="4">
    <source>
        <dbReference type="ARBA" id="ARBA00022884"/>
    </source>
</evidence>
<dbReference type="GO" id="GO:0003723">
    <property type="term" value="F:RNA binding"/>
    <property type="evidence" value="ECO:0007669"/>
    <property type="project" value="UniProtKB-KW"/>
</dbReference>
<reference evidence="7" key="2">
    <citation type="submission" date="2021-09" db="EMBL/GenBank/DDBJ databases">
        <authorList>
            <person name="Gilroy R."/>
        </authorList>
    </citation>
    <scope>NUCLEOTIDE SEQUENCE</scope>
    <source>
        <strain evidence="7">CHK193-16274</strain>
    </source>
</reference>
<dbReference type="Proteomes" id="UP000749320">
    <property type="component" value="Unassembled WGS sequence"/>
</dbReference>
<evidence type="ECO:0000313" key="7">
    <source>
        <dbReference type="EMBL" id="HJF41384.1"/>
    </source>
</evidence>
<dbReference type="GO" id="GO:0051607">
    <property type="term" value="P:defense response to virus"/>
    <property type="evidence" value="ECO:0007669"/>
    <property type="project" value="UniProtKB-KW"/>
</dbReference>
<evidence type="ECO:0000313" key="8">
    <source>
        <dbReference type="Proteomes" id="UP000749320"/>
    </source>
</evidence>
<dbReference type="InterPro" id="IPR010149">
    <property type="entry name" value="CRISPR-assoc_prot_Csm2_III-A"/>
</dbReference>
<comment type="similarity">
    <text evidence="2">Belongs to the CRISPR-associated Csm2 family.</text>
</comment>
<dbReference type="NCBIfam" id="TIGR01870">
    <property type="entry name" value="cas_TM1810_Csm2"/>
    <property type="match status" value="1"/>
</dbReference>
<evidence type="ECO:0000256" key="6">
    <source>
        <dbReference type="ARBA" id="ARBA00031723"/>
    </source>
</evidence>
<gene>
    <name evidence="7" type="primary">csm2</name>
    <name evidence="7" type="ORF">K8V91_10715</name>
</gene>
<organism evidence="7 8">
    <name type="scientific">Thomasclavelia spiroformis</name>
    <dbReference type="NCBI Taxonomy" id="29348"/>
    <lineage>
        <taxon>Bacteria</taxon>
        <taxon>Bacillati</taxon>
        <taxon>Bacillota</taxon>
        <taxon>Erysipelotrichia</taxon>
        <taxon>Erysipelotrichales</taxon>
        <taxon>Coprobacillaceae</taxon>
        <taxon>Thomasclavelia</taxon>
    </lineage>
</organism>